<dbReference type="AlphaFoldDB" id="A0A8S1RRX6"/>
<gene>
    <name evidence="1" type="ORF">PSON_ATCC_30995.1.T2770008</name>
</gene>
<evidence type="ECO:0000313" key="1">
    <source>
        <dbReference type="EMBL" id="CAD8130327.1"/>
    </source>
</evidence>
<dbReference type="EMBL" id="CAJJDN010000277">
    <property type="protein sequence ID" value="CAD8130327.1"/>
    <property type="molecule type" value="Genomic_DNA"/>
</dbReference>
<accession>A0A8S1RRX6</accession>
<evidence type="ECO:0000313" key="2">
    <source>
        <dbReference type="Proteomes" id="UP000692954"/>
    </source>
</evidence>
<proteinExistence type="predicted"/>
<name>A0A8S1RRX6_9CILI</name>
<keyword evidence="2" id="KW-1185">Reference proteome</keyword>
<comment type="caution">
    <text evidence="1">The sequence shown here is derived from an EMBL/GenBank/DDBJ whole genome shotgun (WGS) entry which is preliminary data.</text>
</comment>
<protein>
    <submittedName>
        <fullName evidence="1">Uncharacterized protein</fullName>
    </submittedName>
</protein>
<reference evidence="1" key="1">
    <citation type="submission" date="2021-01" db="EMBL/GenBank/DDBJ databases">
        <authorList>
            <consortium name="Genoscope - CEA"/>
            <person name="William W."/>
        </authorList>
    </citation>
    <scope>NUCLEOTIDE SEQUENCE</scope>
</reference>
<dbReference type="Proteomes" id="UP000692954">
    <property type="component" value="Unassembled WGS sequence"/>
</dbReference>
<organism evidence="1 2">
    <name type="scientific">Paramecium sonneborni</name>
    <dbReference type="NCBI Taxonomy" id="65129"/>
    <lineage>
        <taxon>Eukaryota</taxon>
        <taxon>Sar</taxon>
        <taxon>Alveolata</taxon>
        <taxon>Ciliophora</taxon>
        <taxon>Intramacronucleata</taxon>
        <taxon>Oligohymenophorea</taxon>
        <taxon>Peniculida</taxon>
        <taxon>Parameciidae</taxon>
        <taxon>Paramecium</taxon>
    </lineage>
</organism>
<sequence>MNIAEISYTDLEKLVQILVGNTLDLWNTQKNLIVDKVRKGQELVELRSQRF</sequence>